<sequence length="183" mass="20575">MFGFTLLLVFIGLMAGYIALAVCLFRKCRQAGWGFVASTFTIWLTVVLTSHFASPVAMGLFVIVVPGAYVATAVFLFLHRRRAGWSFLGITTAICLIWYTNTNVVRHYDEQMKYRLVGQGEEITVELVTSRGDRFLTGSSELATKLRGRTNDTVQVSMTRTFDFGRMRSYEIRSVNGTDPYVP</sequence>
<organism evidence="2 3">
    <name type="scientific">Pedosphaera parvula (strain Ellin514)</name>
    <dbReference type="NCBI Taxonomy" id="320771"/>
    <lineage>
        <taxon>Bacteria</taxon>
        <taxon>Pseudomonadati</taxon>
        <taxon>Verrucomicrobiota</taxon>
        <taxon>Pedosphaerae</taxon>
        <taxon>Pedosphaerales</taxon>
        <taxon>Pedosphaeraceae</taxon>
        <taxon>Pedosphaera</taxon>
    </lineage>
</organism>
<feature type="transmembrane region" description="Helical" evidence="1">
    <location>
        <begin position="58"/>
        <end position="78"/>
    </location>
</feature>
<dbReference type="AlphaFoldDB" id="B9XE74"/>
<protein>
    <submittedName>
        <fullName evidence="2">Uncharacterized protein</fullName>
    </submittedName>
</protein>
<feature type="transmembrane region" description="Helical" evidence="1">
    <location>
        <begin position="85"/>
        <end position="101"/>
    </location>
</feature>
<keyword evidence="1" id="KW-0812">Transmembrane</keyword>
<gene>
    <name evidence="2" type="ORF">Cflav_PD4628</name>
</gene>
<keyword evidence="1" id="KW-0472">Membrane</keyword>
<evidence type="ECO:0000256" key="1">
    <source>
        <dbReference type="SAM" id="Phobius"/>
    </source>
</evidence>
<dbReference type="STRING" id="320771.Cflav_PD4628"/>
<accession>B9XE74</accession>
<comment type="caution">
    <text evidence="2">The sequence shown here is derived from an EMBL/GenBank/DDBJ whole genome shotgun (WGS) entry which is preliminary data.</text>
</comment>
<evidence type="ECO:0000313" key="3">
    <source>
        <dbReference type="Proteomes" id="UP000003688"/>
    </source>
</evidence>
<reference evidence="2 3" key="1">
    <citation type="journal article" date="2011" name="J. Bacteriol.">
        <title>Genome sequence of 'Pedosphaera parvula' Ellin514, an aerobic Verrucomicrobial isolate from pasture soil.</title>
        <authorList>
            <person name="Kant R."/>
            <person name="van Passel M.W."/>
            <person name="Sangwan P."/>
            <person name="Palva A."/>
            <person name="Lucas S."/>
            <person name="Copeland A."/>
            <person name="Lapidus A."/>
            <person name="Glavina Del Rio T."/>
            <person name="Dalin E."/>
            <person name="Tice H."/>
            <person name="Bruce D."/>
            <person name="Goodwin L."/>
            <person name="Pitluck S."/>
            <person name="Chertkov O."/>
            <person name="Larimer F.W."/>
            <person name="Land M.L."/>
            <person name="Hauser L."/>
            <person name="Brettin T.S."/>
            <person name="Detter J.C."/>
            <person name="Han S."/>
            <person name="de Vos W.M."/>
            <person name="Janssen P.H."/>
            <person name="Smidt H."/>
        </authorList>
    </citation>
    <scope>NUCLEOTIDE SEQUENCE [LARGE SCALE GENOMIC DNA]</scope>
    <source>
        <strain evidence="2 3">Ellin514</strain>
    </source>
</reference>
<dbReference type="RefSeq" id="WP_007414122.1">
    <property type="nucleotide sequence ID" value="NZ_ABOX02000007.1"/>
</dbReference>
<keyword evidence="1" id="KW-1133">Transmembrane helix</keyword>
<evidence type="ECO:0000313" key="2">
    <source>
        <dbReference type="EMBL" id="EEF61965.1"/>
    </source>
</evidence>
<keyword evidence="3" id="KW-1185">Reference proteome</keyword>
<name>B9XE74_PEDPL</name>
<proteinExistence type="predicted"/>
<feature type="transmembrane region" description="Helical" evidence="1">
    <location>
        <begin position="6"/>
        <end position="25"/>
    </location>
</feature>
<feature type="transmembrane region" description="Helical" evidence="1">
    <location>
        <begin position="32"/>
        <end position="52"/>
    </location>
</feature>
<dbReference type="EMBL" id="ABOX02000007">
    <property type="protein sequence ID" value="EEF61965.1"/>
    <property type="molecule type" value="Genomic_DNA"/>
</dbReference>
<dbReference type="Proteomes" id="UP000003688">
    <property type="component" value="Unassembled WGS sequence"/>
</dbReference>